<dbReference type="Pfam" id="PF00109">
    <property type="entry name" value="ketoacyl-synt"/>
    <property type="match status" value="1"/>
</dbReference>
<reference evidence="6" key="1">
    <citation type="submission" date="2015-03" db="EMBL/GenBank/DDBJ databases">
        <title>Draft genome sequence of a novel methanotroph (Sn10-6) isolated from flooded ricefield rhizosphere in India.</title>
        <authorList>
            <person name="Pandit P.S."/>
            <person name="Pore S.D."/>
            <person name="Arora P."/>
            <person name="Kapse N.G."/>
            <person name="Dhakephalkar P.K."/>
            <person name="Rahalkar M.C."/>
        </authorList>
    </citation>
    <scope>NUCLEOTIDE SEQUENCE [LARGE SCALE GENOMIC DNA]</scope>
    <source>
        <strain evidence="6">Sn10-6</strain>
    </source>
</reference>
<evidence type="ECO:0000313" key="5">
    <source>
        <dbReference type="EMBL" id="KJV06059.1"/>
    </source>
</evidence>
<dbReference type="Pfam" id="PF02801">
    <property type="entry name" value="Ketoacyl-synt_C"/>
    <property type="match status" value="1"/>
</dbReference>
<dbReference type="PROSITE" id="PS52004">
    <property type="entry name" value="KS3_2"/>
    <property type="match status" value="1"/>
</dbReference>
<dbReference type="GO" id="GO:0004312">
    <property type="term" value="F:fatty acid synthase activity"/>
    <property type="evidence" value="ECO:0007669"/>
    <property type="project" value="TreeGrafter"/>
</dbReference>
<dbReference type="InterPro" id="IPR050091">
    <property type="entry name" value="PKS_NRPS_Biosynth_Enz"/>
</dbReference>
<dbReference type="InterPro" id="IPR014030">
    <property type="entry name" value="Ketoacyl_synth_N"/>
</dbReference>
<dbReference type="EMBL" id="LAJX01000138">
    <property type="protein sequence ID" value="KJV06059.1"/>
    <property type="molecule type" value="Genomic_DNA"/>
</dbReference>
<evidence type="ECO:0000256" key="3">
    <source>
        <dbReference type="RuleBase" id="RU003694"/>
    </source>
</evidence>
<evidence type="ECO:0000259" key="4">
    <source>
        <dbReference type="PROSITE" id="PS52004"/>
    </source>
</evidence>
<dbReference type="SUPFAM" id="SSF53901">
    <property type="entry name" value="Thiolase-like"/>
    <property type="match status" value="1"/>
</dbReference>
<dbReference type="GO" id="GO:0005737">
    <property type="term" value="C:cytoplasm"/>
    <property type="evidence" value="ECO:0007669"/>
    <property type="project" value="TreeGrafter"/>
</dbReference>
<sequence length="213" mass="22505">MRSGESRVALAGGVFASLNNAMLTTLAKTDMLSPSGACHSFDAAADGTVFSEGVGLVVLKRLADAVADKNPIYGVIHASAINQDGTSNGITAPNGSAQEALIAECYHQHQIQPEQLRYVEAHGTGTKLGDPVEVNALVRAFKQFTNKTHFCALGSVKAQIGHTSASAGVIGLIKLMLCLKHKQLPGQVSFQQLNPLIELDGSAFYITPDTKRF</sequence>
<dbReference type="PANTHER" id="PTHR43775:SF37">
    <property type="entry name" value="SI:DKEY-61P9.11"/>
    <property type="match status" value="1"/>
</dbReference>
<accession>A0A0F3IKH5</accession>
<dbReference type="InterPro" id="IPR020841">
    <property type="entry name" value="PKS_Beta-ketoAc_synthase_dom"/>
</dbReference>
<keyword evidence="6" id="KW-1185">Reference proteome</keyword>
<comment type="caution">
    <text evidence="5">The sequence shown here is derived from an EMBL/GenBank/DDBJ whole genome shotgun (WGS) entry which is preliminary data.</text>
</comment>
<dbReference type="InterPro" id="IPR016039">
    <property type="entry name" value="Thiolase-like"/>
</dbReference>
<keyword evidence="3" id="KW-0808">Transferase</keyword>
<organism evidence="5 6">
    <name type="scientific">Methylocucumis oryzae</name>
    <dbReference type="NCBI Taxonomy" id="1632867"/>
    <lineage>
        <taxon>Bacteria</taxon>
        <taxon>Pseudomonadati</taxon>
        <taxon>Pseudomonadota</taxon>
        <taxon>Gammaproteobacteria</taxon>
        <taxon>Methylococcales</taxon>
        <taxon>Methylococcaceae</taxon>
        <taxon>Methylocucumis</taxon>
    </lineage>
</organism>
<protein>
    <recommendedName>
        <fullName evidence="4">Ketosynthase family 3 (KS3) domain-containing protein</fullName>
    </recommendedName>
</protein>
<dbReference type="AlphaFoldDB" id="A0A0F3IKH5"/>
<comment type="similarity">
    <text evidence="3">Belongs to the thiolase-like superfamily. Beta-ketoacyl-ACP synthases family.</text>
</comment>
<evidence type="ECO:0000256" key="1">
    <source>
        <dbReference type="ARBA" id="ARBA00022450"/>
    </source>
</evidence>
<proteinExistence type="inferred from homology"/>
<dbReference type="GO" id="GO:0006633">
    <property type="term" value="P:fatty acid biosynthetic process"/>
    <property type="evidence" value="ECO:0007669"/>
    <property type="project" value="TreeGrafter"/>
</dbReference>
<dbReference type="Gene3D" id="3.40.47.10">
    <property type="match status" value="1"/>
</dbReference>
<dbReference type="InterPro" id="IPR014031">
    <property type="entry name" value="Ketoacyl_synth_C"/>
</dbReference>
<feature type="domain" description="Ketosynthase family 3 (KS3)" evidence="4">
    <location>
        <begin position="1"/>
        <end position="213"/>
    </location>
</feature>
<dbReference type="GO" id="GO:0005886">
    <property type="term" value="C:plasma membrane"/>
    <property type="evidence" value="ECO:0007669"/>
    <property type="project" value="TreeGrafter"/>
</dbReference>
<keyword evidence="2" id="KW-0597">Phosphoprotein</keyword>
<reference evidence="5 6" key="2">
    <citation type="journal article" date="2016" name="Microb. Ecol.">
        <title>Genome Characteristics of a Novel Type I Methanotroph (Sn10-6) Isolated from a Flooded Indian Rice Field.</title>
        <authorList>
            <person name="Rahalkar M.C."/>
            <person name="Pandit P.S."/>
            <person name="Dhakephalkar P.K."/>
            <person name="Pore S."/>
            <person name="Arora P."/>
            <person name="Kapse N."/>
        </authorList>
    </citation>
    <scope>NUCLEOTIDE SEQUENCE [LARGE SCALE GENOMIC DNA]</scope>
    <source>
        <strain evidence="5 6">Sn10-6</strain>
    </source>
</reference>
<keyword evidence="1" id="KW-0596">Phosphopantetheine</keyword>
<evidence type="ECO:0000256" key="2">
    <source>
        <dbReference type="ARBA" id="ARBA00022553"/>
    </source>
</evidence>
<gene>
    <name evidence="5" type="ORF">VZ94_13805</name>
</gene>
<dbReference type="PANTHER" id="PTHR43775">
    <property type="entry name" value="FATTY ACID SYNTHASE"/>
    <property type="match status" value="1"/>
</dbReference>
<dbReference type="CDD" id="cd00833">
    <property type="entry name" value="PKS"/>
    <property type="match status" value="1"/>
</dbReference>
<evidence type="ECO:0000313" key="6">
    <source>
        <dbReference type="Proteomes" id="UP000033684"/>
    </source>
</evidence>
<dbReference type="GO" id="GO:0071770">
    <property type="term" value="P:DIM/DIP cell wall layer assembly"/>
    <property type="evidence" value="ECO:0007669"/>
    <property type="project" value="TreeGrafter"/>
</dbReference>
<dbReference type="SMART" id="SM00825">
    <property type="entry name" value="PKS_KS"/>
    <property type="match status" value="1"/>
</dbReference>
<dbReference type="Proteomes" id="UP000033684">
    <property type="component" value="Unassembled WGS sequence"/>
</dbReference>
<name>A0A0F3IKH5_9GAMM</name>